<sequence length="226" mass="23014">MRPEHVEYDVVDQHIGVITFQFRLPRAADAPAAGAPADAHGAQLMRELDDAWQTAGADSRVRVIVLRGTGRHFFDPPAAGPPVQGGQAWQLRYARAWKAVPKPAVAAVQGRCAAGGALLCWPCDHVIAADDAEFCASEVRLAVGGTDAGPAPGGGGTGTLTAAEAHGLGLVTAVVPLAALHSATFALARSLGGAVGHDDVPAVPAVSAVAPTPIRRAEALEGDPGR</sequence>
<dbReference type="RefSeq" id="WP_071083199.1">
    <property type="nucleotide sequence ID" value="NZ_MBLM01000058.1"/>
</dbReference>
<gene>
    <name evidence="1" type="ORF">CC117_13130</name>
</gene>
<comment type="caution">
    <text evidence="1">The sequence shown here is derived from an EMBL/GenBank/DDBJ whole genome shotgun (WGS) entry which is preliminary data.</text>
</comment>
<accession>A0A1S1R4P5</accession>
<dbReference type="GO" id="GO:0003824">
    <property type="term" value="F:catalytic activity"/>
    <property type="evidence" value="ECO:0007669"/>
    <property type="project" value="UniProtKB-ARBA"/>
</dbReference>
<proteinExistence type="predicted"/>
<evidence type="ECO:0008006" key="3">
    <source>
        <dbReference type="Google" id="ProtNLM"/>
    </source>
</evidence>
<protein>
    <recommendedName>
        <fullName evidence="3">Enoyl-CoA hydratase/carnithine racemase</fullName>
    </recommendedName>
</protein>
<dbReference type="SUPFAM" id="SSF52096">
    <property type="entry name" value="ClpP/crotonase"/>
    <property type="match status" value="1"/>
</dbReference>
<dbReference type="Pfam" id="PF00378">
    <property type="entry name" value="ECH_1"/>
    <property type="match status" value="1"/>
</dbReference>
<keyword evidence="2" id="KW-1185">Reference proteome</keyword>
<evidence type="ECO:0000313" key="1">
    <source>
        <dbReference type="EMBL" id="OHV41140.1"/>
    </source>
</evidence>
<dbReference type="Gene3D" id="3.90.226.10">
    <property type="entry name" value="2-enoyl-CoA Hydratase, Chain A, domain 1"/>
    <property type="match status" value="1"/>
</dbReference>
<dbReference type="OrthoDB" id="3216934at2"/>
<dbReference type="AlphaFoldDB" id="A0A1S1R4P5"/>
<organism evidence="1 2">
    <name type="scientific">Parafrankia colletiae</name>
    <dbReference type="NCBI Taxonomy" id="573497"/>
    <lineage>
        <taxon>Bacteria</taxon>
        <taxon>Bacillati</taxon>
        <taxon>Actinomycetota</taxon>
        <taxon>Actinomycetes</taxon>
        <taxon>Frankiales</taxon>
        <taxon>Frankiaceae</taxon>
        <taxon>Parafrankia</taxon>
    </lineage>
</organism>
<evidence type="ECO:0000313" key="2">
    <source>
        <dbReference type="Proteomes" id="UP000179627"/>
    </source>
</evidence>
<dbReference type="CDD" id="cd06558">
    <property type="entry name" value="crotonase-like"/>
    <property type="match status" value="1"/>
</dbReference>
<dbReference type="InterPro" id="IPR029045">
    <property type="entry name" value="ClpP/crotonase-like_dom_sf"/>
</dbReference>
<dbReference type="EMBL" id="MBLM01000058">
    <property type="protein sequence ID" value="OHV41140.1"/>
    <property type="molecule type" value="Genomic_DNA"/>
</dbReference>
<reference evidence="2" key="1">
    <citation type="submission" date="2016-07" db="EMBL/GenBank/DDBJ databases">
        <title>Sequence Frankia sp. strain CcI1.17.</title>
        <authorList>
            <person name="Ghodhbane-Gtari F."/>
            <person name="Swanson E."/>
            <person name="Gueddou A."/>
            <person name="Morris K."/>
            <person name="Hezbri K."/>
            <person name="Ktari A."/>
            <person name="Nouioui I."/>
            <person name="Abebe-Akele F."/>
            <person name="Simpson S."/>
            <person name="Thomas K."/>
            <person name="Gtari M."/>
            <person name="Tisa L.S."/>
            <person name="Hurst S."/>
        </authorList>
    </citation>
    <scope>NUCLEOTIDE SEQUENCE [LARGE SCALE GENOMIC DNA]</scope>
    <source>
        <strain evidence="2">Cc1.17</strain>
    </source>
</reference>
<dbReference type="Proteomes" id="UP000179627">
    <property type="component" value="Unassembled WGS sequence"/>
</dbReference>
<dbReference type="PANTHER" id="PTHR11941">
    <property type="entry name" value="ENOYL-COA HYDRATASE-RELATED"/>
    <property type="match status" value="1"/>
</dbReference>
<dbReference type="PANTHER" id="PTHR11941:SF124">
    <property type="entry name" value="ENOYL-COA HYDRATASE ECHA13-RELATED"/>
    <property type="match status" value="1"/>
</dbReference>
<dbReference type="InterPro" id="IPR001753">
    <property type="entry name" value="Enoyl-CoA_hydra/iso"/>
</dbReference>
<name>A0A1S1R4P5_9ACTN</name>
<dbReference type="GO" id="GO:0006635">
    <property type="term" value="P:fatty acid beta-oxidation"/>
    <property type="evidence" value="ECO:0007669"/>
    <property type="project" value="TreeGrafter"/>
</dbReference>